<dbReference type="InterPro" id="IPR029044">
    <property type="entry name" value="Nucleotide-diphossugar_trans"/>
</dbReference>
<dbReference type="CAZy" id="GT2">
    <property type="family name" value="Glycosyltransferase Family 2"/>
</dbReference>
<feature type="domain" description="Glycosyltransferase 2-like" evidence="1">
    <location>
        <begin position="4"/>
        <end position="130"/>
    </location>
</feature>
<sequence length="277" mass="31686">MKISLVMATIGRLEDIRLFLESLKKQTYNNFELIVVDQNEHDRVENLIEGYKKLFTIKYIKSSPGLSKARNIGLEKVEGDIVAFPDDDCKYRENTLQEVMDFLKENPQYHFVTGMCNDDNGNISVSKFNEKPCEINKNNAWVCGVSVTLFCKKEILERVSGFDEELGAGSGTIFGSGEETDFILRCLGAGFKGYYVPKIIVLHENPLIEYNEKTCKRAYYYGAGYLRVLNKHNYHPLKKFEAIIKAGIGIFISIYSIGKMKYYYASFKGRIKGYLAR</sequence>
<evidence type="ECO:0000313" key="2">
    <source>
        <dbReference type="EMBL" id="ACM15510.1"/>
    </source>
</evidence>
<dbReference type="GO" id="GO:0016740">
    <property type="term" value="F:transferase activity"/>
    <property type="evidence" value="ECO:0007669"/>
    <property type="project" value="UniProtKB-KW"/>
</dbReference>
<proteinExistence type="predicted"/>
<keyword evidence="2" id="KW-0808">Transferase</keyword>
<dbReference type="Proteomes" id="UP000000441">
    <property type="component" value="Chromosome"/>
</dbReference>
<accession>B9J5T9</accession>
<dbReference type="PANTHER" id="PTHR43685">
    <property type="entry name" value="GLYCOSYLTRANSFERASE"/>
    <property type="match status" value="1"/>
</dbReference>
<dbReference type="Gene3D" id="3.90.550.10">
    <property type="entry name" value="Spore Coat Polysaccharide Biosynthesis Protein SpsA, Chain A"/>
    <property type="match status" value="1"/>
</dbReference>
<dbReference type="InterPro" id="IPR001173">
    <property type="entry name" value="Glyco_trans_2-like"/>
</dbReference>
<dbReference type="KEGG" id="bcq:BCQ_5110"/>
<gene>
    <name evidence="2" type="ordered locus">BCQ_5110</name>
</gene>
<dbReference type="InterPro" id="IPR050834">
    <property type="entry name" value="Glycosyltransf_2"/>
</dbReference>
<organism evidence="2 3">
    <name type="scientific">Bacillus cereus (strain Q1)</name>
    <dbReference type="NCBI Taxonomy" id="361100"/>
    <lineage>
        <taxon>Bacteria</taxon>
        <taxon>Bacillati</taxon>
        <taxon>Bacillota</taxon>
        <taxon>Bacilli</taxon>
        <taxon>Bacillales</taxon>
        <taxon>Bacillaceae</taxon>
        <taxon>Bacillus</taxon>
        <taxon>Bacillus cereus group</taxon>
    </lineage>
</organism>
<dbReference type="SUPFAM" id="SSF53448">
    <property type="entry name" value="Nucleotide-diphospho-sugar transferases"/>
    <property type="match status" value="1"/>
</dbReference>
<dbReference type="HOGENOM" id="CLU_025996_19_7_9"/>
<dbReference type="EMBL" id="CP000227">
    <property type="protein sequence ID" value="ACM15510.1"/>
    <property type="molecule type" value="Genomic_DNA"/>
</dbReference>
<protein>
    <submittedName>
        <fullName evidence="2">Glycosyl transferase, group 2 family protein</fullName>
    </submittedName>
</protein>
<evidence type="ECO:0000259" key="1">
    <source>
        <dbReference type="Pfam" id="PF00535"/>
    </source>
</evidence>
<evidence type="ECO:0000313" key="3">
    <source>
        <dbReference type="Proteomes" id="UP000000441"/>
    </source>
</evidence>
<dbReference type="AlphaFoldDB" id="B9J5T9"/>
<dbReference type="PANTHER" id="PTHR43685:SF2">
    <property type="entry name" value="GLYCOSYLTRANSFERASE 2-LIKE DOMAIN-CONTAINING PROTEIN"/>
    <property type="match status" value="1"/>
</dbReference>
<dbReference type="Pfam" id="PF00535">
    <property type="entry name" value="Glycos_transf_2"/>
    <property type="match status" value="1"/>
</dbReference>
<reference evidence="2 3" key="1">
    <citation type="journal article" date="2009" name="J. Bacteriol.">
        <title>Complete genome sequence of the extremophilic Bacillus cereus strain Q1 with industrial applications.</title>
        <authorList>
            <person name="Xiong Z."/>
            <person name="Jiang Y."/>
            <person name="Qi D."/>
            <person name="Lu H."/>
            <person name="Yang F."/>
            <person name="Yang J."/>
            <person name="Chen L."/>
            <person name="Sun L."/>
            <person name="Xu X."/>
            <person name="Xue Y."/>
            <person name="Zhu Y."/>
            <person name="Jin Q."/>
        </authorList>
    </citation>
    <scope>NUCLEOTIDE SEQUENCE [LARGE SCALE GENOMIC DNA]</scope>
    <source>
        <strain evidence="2 3">Q1</strain>
    </source>
</reference>
<name>B9J5T9_BACCQ</name>
<dbReference type="CDD" id="cd00761">
    <property type="entry name" value="Glyco_tranf_GTA_type"/>
    <property type="match status" value="1"/>
</dbReference>